<dbReference type="InterPro" id="IPR036390">
    <property type="entry name" value="WH_DNA-bd_sf"/>
</dbReference>
<dbReference type="EMBL" id="QSWH01000004">
    <property type="protein sequence ID" value="RRR22541.1"/>
    <property type="molecule type" value="Genomic_DNA"/>
</dbReference>
<dbReference type="Proteomes" id="UP000254236">
    <property type="component" value="Chromosome"/>
</dbReference>
<feature type="region of interest" description="Disordered" evidence="1">
    <location>
        <begin position="21"/>
        <end position="47"/>
    </location>
</feature>
<dbReference type="Gene3D" id="1.10.10.10">
    <property type="entry name" value="Winged helix-like DNA-binding domain superfamily/Winged helix DNA-binding domain"/>
    <property type="match status" value="1"/>
</dbReference>
<dbReference type="CDD" id="cd00090">
    <property type="entry name" value="HTH_ARSR"/>
    <property type="match status" value="1"/>
</dbReference>
<dbReference type="AlphaFoldDB" id="A0A345YSC4"/>
<reference evidence="4 6" key="2">
    <citation type="submission" date="2018-08" db="EMBL/GenBank/DDBJ databases">
        <title>Brachybacterium saurashtrense DSM 23186.</title>
        <authorList>
            <person name="Li Y."/>
        </authorList>
    </citation>
    <scope>NUCLEOTIDE SEQUENCE [LARGE SCALE GENOMIC DNA]</scope>
    <source>
        <strain evidence="4 6">DSM 23186</strain>
    </source>
</reference>
<evidence type="ECO:0000313" key="5">
    <source>
        <dbReference type="Proteomes" id="UP000254236"/>
    </source>
</evidence>
<dbReference type="SMART" id="SM00418">
    <property type="entry name" value="HTH_ARSR"/>
    <property type="match status" value="1"/>
</dbReference>
<evidence type="ECO:0000313" key="6">
    <source>
        <dbReference type="Proteomes" id="UP000282185"/>
    </source>
</evidence>
<dbReference type="Pfam" id="PF12840">
    <property type="entry name" value="HTH_20"/>
    <property type="match status" value="1"/>
</dbReference>
<dbReference type="Proteomes" id="UP000282185">
    <property type="component" value="Unassembled WGS sequence"/>
</dbReference>
<gene>
    <name evidence="3" type="ORF">DWV08_15190</name>
    <name evidence="4" type="ORF">DXU92_09810</name>
</gene>
<proteinExistence type="predicted"/>
<evidence type="ECO:0000313" key="4">
    <source>
        <dbReference type="EMBL" id="RRR22541.1"/>
    </source>
</evidence>
<dbReference type="InterPro" id="IPR011991">
    <property type="entry name" value="ArsR-like_HTH"/>
</dbReference>
<dbReference type="InterPro" id="IPR001845">
    <property type="entry name" value="HTH_ArsR_DNA-bd_dom"/>
</dbReference>
<organism evidence="4 6">
    <name type="scientific">Brachybacterium saurashtrense</name>
    <dbReference type="NCBI Taxonomy" id="556288"/>
    <lineage>
        <taxon>Bacteria</taxon>
        <taxon>Bacillati</taxon>
        <taxon>Actinomycetota</taxon>
        <taxon>Actinomycetes</taxon>
        <taxon>Micrococcales</taxon>
        <taxon>Dermabacteraceae</taxon>
        <taxon>Brachybacterium</taxon>
    </lineage>
</organism>
<evidence type="ECO:0000256" key="1">
    <source>
        <dbReference type="SAM" id="MobiDB-lite"/>
    </source>
</evidence>
<protein>
    <submittedName>
        <fullName evidence="4">ArsR family transcriptional regulator</fullName>
    </submittedName>
</protein>
<dbReference type="InterPro" id="IPR036388">
    <property type="entry name" value="WH-like_DNA-bd_sf"/>
</dbReference>
<dbReference type="EMBL" id="CP031356">
    <property type="protein sequence ID" value="AXK46826.1"/>
    <property type="molecule type" value="Genomic_DNA"/>
</dbReference>
<name>A0A345YSC4_9MICO</name>
<dbReference type="SUPFAM" id="SSF46785">
    <property type="entry name" value="Winged helix' DNA-binding domain"/>
    <property type="match status" value="1"/>
</dbReference>
<accession>A0A345YSC4</accession>
<evidence type="ECO:0000313" key="3">
    <source>
        <dbReference type="EMBL" id="AXK46826.1"/>
    </source>
</evidence>
<dbReference type="GO" id="GO:0003700">
    <property type="term" value="F:DNA-binding transcription factor activity"/>
    <property type="evidence" value="ECO:0007669"/>
    <property type="project" value="InterPro"/>
</dbReference>
<evidence type="ECO:0000259" key="2">
    <source>
        <dbReference type="SMART" id="SM00418"/>
    </source>
</evidence>
<dbReference type="OrthoDB" id="3730926at2"/>
<feature type="domain" description="HTH arsR-type" evidence="2">
    <location>
        <begin position="99"/>
        <end position="178"/>
    </location>
</feature>
<dbReference type="KEGG" id="bsau:DWV08_15190"/>
<dbReference type="RefSeq" id="WP_115414573.1">
    <property type="nucleotide sequence ID" value="NZ_CP031356.1"/>
</dbReference>
<sequence length="179" mass="19209">MDEDPEALRRLDALEQRIAELEGRGTAEPGSGDEETCAPSPPPRDEDPFWALTLLKEQVPTPGAVVFAGSVDVGAGHLEYQWGRPTGHLLDVDWAEHAESVAALGHPLRLAILRRLVDGEHTVAQLVDELDLASTGVAYHHLSALQAGGWVSSPRRGSWAIPPSRVVPLLAIITALEKG</sequence>
<reference evidence="3 5" key="1">
    <citation type="submission" date="2018-07" db="EMBL/GenBank/DDBJ databases">
        <title>Brachybacterium saurashtrense DSM 23186 genome sequence.</title>
        <authorList>
            <person name="Guo L."/>
        </authorList>
    </citation>
    <scope>NUCLEOTIDE SEQUENCE [LARGE SCALE GENOMIC DNA]</scope>
    <source>
        <strain evidence="3 5">DSM 23186</strain>
    </source>
</reference>
<keyword evidence="5" id="KW-1185">Reference proteome</keyword>